<proteinExistence type="predicted"/>
<feature type="transmembrane region" description="Helical" evidence="2">
    <location>
        <begin position="7"/>
        <end position="29"/>
    </location>
</feature>
<feature type="transmembrane region" description="Helical" evidence="2">
    <location>
        <begin position="35"/>
        <end position="57"/>
    </location>
</feature>
<dbReference type="EMBL" id="GEGO01003956">
    <property type="protein sequence ID" value="JAR91448.1"/>
    <property type="molecule type" value="Transcribed_RNA"/>
</dbReference>
<reference evidence="3" key="1">
    <citation type="journal article" date="2018" name="PLoS Negl. Trop. Dis.">
        <title>Sialome diversity of ticks revealed by RNAseq of single tick salivary glands.</title>
        <authorList>
            <person name="Perner J."/>
            <person name="Kropackova S."/>
            <person name="Kopacek P."/>
            <person name="Ribeiro J.M."/>
        </authorList>
    </citation>
    <scope>NUCLEOTIDE SEQUENCE</scope>
    <source>
        <strain evidence="3">Siblings of single egg batch collected in Ceske Budejovice</strain>
        <tissue evidence="3">Salivary glands</tissue>
    </source>
</reference>
<organism evidence="3">
    <name type="scientific">Ixodes ricinus</name>
    <name type="common">Common tick</name>
    <name type="synonym">Acarus ricinus</name>
    <dbReference type="NCBI Taxonomy" id="34613"/>
    <lineage>
        <taxon>Eukaryota</taxon>
        <taxon>Metazoa</taxon>
        <taxon>Ecdysozoa</taxon>
        <taxon>Arthropoda</taxon>
        <taxon>Chelicerata</taxon>
        <taxon>Arachnida</taxon>
        <taxon>Acari</taxon>
        <taxon>Parasitiformes</taxon>
        <taxon>Ixodida</taxon>
        <taxon>Ixodoidea</taxon>
        <taxon>Ixodidae</taxon>
        <taxon>Ixodinae</taxon>
        <taxon>Ixodes</taxon>
    </lineage>
</organism>
<evidence type="ECO:0000256" key="2">
    <source>
        <dbReference type="SAM" id="Phobius"/>
    </source>
</evidence>
<feature type="region of interest" description="Disordered" evidence="1">
    <location>
        <begin position="98"/>
        <end position="124"/>
    </location>
</feature>
<accession>A0A147BKZ0</accession>
<evidence type="ECO:0000313" key="3">
    <source>
        <dbReference type="EMBL" id="JAR91448.1"/>
    </source>
</evidence>
<name>A0A147BKZ0_IXORI</name>
<keyword evidence="2" id="KW-0812">Transmembrane</keyword>
<dbReference type="AlphaFoldDB" id="A0A147BKZ0"/>
<protein>
    <submittedName>
        <fullName evidence="3">Uncharacterized protein</fullName>
    </submittedName>
</protein>
<sequence length="124" mass="13066">MGFRVVVIDVVVVVIGSVVVVGIVVVMIFDVLRVVISEVLFGLTVVAICVVTPFDFVRVAVEVARVVTVKTFEVLLDGIADVPVVLMITSPQMEAGGFANESKASDPESFGCSVVSSVPDPDNK</sequence>
<evidence type="ECO:0000256" key="1">
    <source>
        <dbReference type="SAM" id="MobiDB-lite"/>
    </source>
</evidence>
<keyword evidence="2" id="KW-0472">Membrane</keyword>
<keyword evidence="2" id="KW-1133">Transmembrane helix</keyword>